<dbReference type="PROSITE" id="PS51898">
    <property type="entry name" value="TYR_RECOMBINASE"/>
    <property type="match status" value="1"/>
</dbReference>
<dbReference type="RefSeq" id="WP_247381830.1">
    <property type="nucleotide sequence ID" value="NZ_JALLGV010000012.1"/>
</dbReference>
<evidence type="ECO:0000259" key="2">
    <source>
        <dbReference type="PROSITE" id="PS51898"/>
    </source>
</evidence>
<dbReference type="AlphaFoldDB" id="A0ABD6CE74"/>
<dbReference type="Pfam" id="PF00589">
    <property type="entry name" value="Phage_integrase"/>
    <property type="match status" value="1"/>
</dbReference>
<keyword evidence="4" id="KW-1185">Reference proteome</keyword>
<dbReference type="InterPro" id="IPR011010">
    <property type="entry name" value="DNA_brk_join_enz"/>
</dbReference>
<protein>
    <submittedName>
        <fullName evidence="3">Tyrosine-type recombinase/integrase</fullName>
    </submittedName>
</protein>
<name>A0ABD6CE74_9EURY</name>
<dbReference type="Proteomes" id="UP001597119">
    <property type="component" value="Unassembled WGS sequence"/>
</dbReference>
<organism evidence="3 4">
    <name type="scientific">Halorientalis brevis</name>
    <dbReference type="NCBI Taxonomy" id="1126241"/>
    <lineage>
        <taxon>Archaea</taxon>
        <taxon>Methanobacteriati</taxon>
        <taxon>Methanobacteriota</taxon>
        <taxon>Stenosarchaea group</taxon>
        <taxon>Halobacteria</taxon>
        <taxon>Halobacteriales</taxon>
        <taxon>Haloarculaceae</taxon>
        <taxon>Halorientalis</taxon>
    </lineage>
</organism>
<feature type="domain" description="Tyr recombinase" evidence="2">
    <location>
        <begin position="156"/>
        <end position="367"/>
    </location>
</feature>
<dbReference type="Gene3D" id="1.10.443.10">
    <property type="entry name" value="Intergrase catalytic core"/>
    <property type="match status" value="1"/>
</dbReference>
<dbReference type="InterPro" id="IPR013762">
    <property type="entry name" value="Integrase-like_cat_sf"/>
</dbReference>
<evidence type="ECO:0000256" key="1">
    <source>
        <dbReference type="ARBA" id="ARBA00023172"/>
    </source>
</evidence>
<keyword evidence="1" id="KW-0233">DNA recombination</keyword>
<comment type="caution">
    <text evidence="3">The sequence shown here is derived from an EMBL/GenBank/DDBJ whole genome shotgun (WGS) entry which is preliminary data.</text>
</comment>
<gene>
    <name evidence="3" type="ORF">ACFR9U_14005</name>
</gene>
<dbReference type="GO" id="GO:0006310">
    <property type="term" value="P:DNA recombination"/>
    <property type="evidence" value="ECO:0007669"/>
    <property type="project" value="UniProtKB-KW"/>
</dbReference>
<evidence type="ECO:0000313" key="3">
    <source>
        <dbReference type="EMBL" id="MFD1588093.1"/>
    </source>
</evidence>
<dbReference type="InterPro" id="IPR002104">
    <property type="entry name" value="Integrase_catalytic"/>
</dbReference>
<evidence type="ECO:0000313" key="4">
    <source>
        <dbReference type="Proteomes" id="UP001597119"/>
    </source>
</evidence>
<dbReference type="PANTHER" id="PTHR30349:SF92">
    <property type="entry name" value="SITE-SPECIFIC RECOMBINASE"/>
    <property type="match status" value="1"/>
</dbReference>
<dbReference type="CDD" id="cd00397">
    <property type="entry name" value="DNA_BRE_C"/>
    <property type="match status" value="1"/>
</dbReference>
<reference evidence="3 4" key="1">
    <citation type="journal article" date="2019" name="Int. J. Syst. Evol. Microbiol.">
        <title>The Global Catalogue of Microorganisms (GCM) 10K type strain sequencing project: providing services to taxonomists for standard genome sequencing and annotation.</title>
        <authorList>
            <consortium name="The Broad Institute Genomics Platform"/>
            <consortium name="The Broad Institute Genome Sequencing Center for Infectious Disease"/>
            <person name="Wu L."/>
            <person name="Ma J."/>
        </authorList>
    </citation>
    <scope>NUCLEOTIDE SEQUENCE [LARGE SCALE GENOMIC DNA]</scope>
    <source>
        <strain evidence="3 4">CGMCC 1.12125</strain>
    </source>
</reference>
<sequence>MSGETPSEDGARARQDLADAIGRCLDPLAEFEQEIKTTFATREIDPLDIAQTKVVESRCLTERTRNEYDRVFRQWREHMHQQGRYLACPSEEHVHAFIERERETKGNADKTVISKLERLNVAYEYWQNDPAFPHSQEYNPFRLAKQQTDFSGDSPKEVPRIPITELQDIVGAVTDIRDLAILTLQLKLGLRATELCNLRLSDLCLEHDELNRHYESLGECAVLENRQNAVYIPHDRDGNKSPCPRILPLDNEVRRIVSRYLLLRPTRDTPEIFLSKARHLPLNKQAVNDVWKETFHPTYSETDEYRAVTSHFGRHRFTTYWRVEQGMNRELIKYMRGDRFGSTQADDRASIHDYIHTYYEDIEPIYRDQIFTITE</sequence>
<dbReference type="PANTHER" id="PTHR30349">
    <property type="entry name" value="PHAGE INTEGRASE-RELATED"/>
    <property type="match status" value="1"/>
</dbReference>
<dbReference type="InterPro" id="IPR050090">
    <property type="entry name" value="Tyrosine_recombinase_XerCD"/>
</dbReference>
<proteinExistence type="predicted"/>
<dbReference type="EMBL" id="JBHUDJ010000008">
    <property type="protein sequence ID" value="MFD1588093.1"/>
    <property type="molecule type" value="Genomic_DNA"/>
</dbReference>
<dbReference type="SUPFAM" id="SSF56349">
    <property type="entry name" value="DNA breaking-rejoining enzymes"/>
    <property type="match status" value="1"/>
</dbReference>
<accession>A0ABD6CE74</accession>